<name>A0A0P7BR48_9BACT</name>
<evidence type="ECO:0000313" key="2">
    <source>
        <dbReference type="EMBL" id="KPM46682.1"/>
    </source>
</evidence>
<keyword evidence="3" id="KW-1185">Reference proteome</keyword>
<feature type="chain" id="PRO_5006136126" evidence="1">
    <location>
        <begin position="23"/>
        <end position="215"/>
    </location>
</feature>
<dbReference type="STRING" id="1605367.AFM12_18020"/>
<proteinExistence type="predicted"/>
<dbReference type="AlphaFoldDB" id="A0A0P7BR48"/>
<evidence type="ECO:0000313" key="3">
    <source>
        <dbReference type="Proteomes" id="UP000050454"/>
    </source>
</evidence>
<protein>
    <submittedName>
        <fullName evidence="2">Uncharacterized protein</fullName>
    </submittedName>
</protein>
<dbReference type="Proteomes" id="UP000050454">
    <property type="component" value="Unassembled WGS sequence"/>
</dbReference>
<accession>A0A0P7BR48</accession>
<organism evidence="2 3">
    <name type="scientific">Jiulongibacter sediminis</name>
    <dbReference type="NCBI Taxonomy" id="1605367"/>
    <lineage>
        <taxon>Bacteria</taxon>
        <taxon>Pseudomonadati</taxon>
        <taxon>Bacteroidota</taxon>
        <taxon>Cytophagia</taxon>
        <taxon>Cytophagales</taxon>
        <taxon>Leadbetterellaceae</taxon>
        <taxon>Jiulongibacter</taxon>
    </lineage>
</organism>
<gene>
    <name evidence="2" type="ORF">AFM12_18020</name>
</gene>
<comment type="caution">
    <text evidence="2">The sequence shown here is derived from an EMBL/GenBank/DDBJ whole genome shotgun (WGS) entry which is preliminary data.</text>
</comment>
<dbReference type="EMBL" id="LGTQ01000015">
    <property type="protein sequence ID" value="KPM46682.1"/>
    <property type="molecule type" value="Genomic_DNA"/>
</dbReference>
<keyword evidence="1" id="KW-0732">Signal</keyword>
<dbReference type="PROSITE" id="PS51257">
    <property type="entry name" value="PROKAR_LIPOPROTEIN"/>
    <property type="match status" value="1"/>
</dbReference>
<feature type="signal peptide" evidence="1">
    <location>
        <begin position="1"/>
        <end position="22"/>
    </location>
</feature>
<reference evidence="2 3" key="1">
    <citation type="submission" date="2015-07" db="EMBL/GenBank/DDBJ databases">
        <title>The draft genome sequence of Leadbetterella sp. JN14-9.</title>
        <authorList>
            <person name="Liu Y."/>
            <person name="Du J."/>
            <person name="Shao Z."/>
        </authorList>
    </citation>
    <scope>NUCLEOTIDE SEQUENCE [LARGE SCALE GENOMIC DNA]</scope>
    <source>
        <strain evidence="2 3">JN14-9</strain>
    </source>
</reference>
<sequence length="215" mass="23801">MRTMKKISLLLSMAFLSLSSCELVDKVSPDGKLGGEPSPMGEVGNTFSLGSIAGVADFSGEVTEFTDGISTVKASITITDPQILNMAKSVAELNWNGNTATVSKKYRITDEGIQNVYDEGNYTLVKYDGKVGDEYSIKVGGKKYTRTIDYKSTEDEYQYAFWNIKVIKVVETGRPLIGVSKLEYLLNHKFGIVGFKVYFEDGSEKEVRFFSKNDV</sequence>
<evidence type="ECO:0000256" key="1">
    <source>
        <dbReference type="SAM" id="SignalP"/>
    </source>
</evidence>